<keyword evidence="1" id="KW-1133">Transmembrane helix</keyword>
<dbReference type="AlphaFoldDB" id="A0A5C5YU85"/>
<keyword evidence="1" id="KW-0812">Transmembrane</keyword>
<protein>
    <recommendedName>
        <fullName evidence="2">DUF1559 domain-containing protein</fullName>
    </recommendedName>
</protein>
<name>A0A5C5YU85_9BACT</name>
<feature type="domain" description="DUF1559" evidence="2">
    <location>
        <begin position="39"/>
        <end position="335"/>
    </location>
</feature>
<dbReference type="InterPro" id="IPR045584">
    <property type="entry name" value="Pilin-like"/>
</dbReference>
<dbReference type="Proteomes" id="UP000318478">
    <property type="component" value="Unassembled WGS sequence"/>
</dbReference>
<dbReference type="Gene3D" id="3.30.700.10">
    <property type="entry name" value="Glycoprotein, Type 4 Pilin"/>
    <property type="match status" value="1"/>
</dbReference>
<dbReference type="InterPro" id="IPR027558">
    <property type="entry name" value="Pre_pil_HX9DG_C"/>
</dbReference>
<sequence>MSSRSERARRGSAGFTLVELLVVIAIIGVLIALLLPAVQSAREAARRNSCSNNLRQLGIGCMNYASTYGDALPPGFAGWEFDEQRRQAKWNFTKKSIFSRILPFIEEQAAYDQIDFEYERSSSPYNDPAQTTIVSTYLCPSWDVPPVRSTSEDGSGIGSSTAYAYQHGALVTYSGCSGADAATIASLSGGGSYSPEEIAKLRVQTPYGPVYRNGAFTFDVIEPVPNRFFGKEEPRKLRQITDGTSNSFMIGEFVDTPCETYSSCVERPYFNRPWYLGGFQNAPYHLKVLLNQPNSKLDKFSAPFVQRPFSSLHTGVVQFVYCDGSVRPVAESIDFLTYLGLGTVNGGEIINGI</sequence>
<dbReference type="SUPFAM" id="SSF54523">
    <property type="entry name" value="Pili subunits"/>
    <property type="match status" value="1"/>
</dbReference>
<keyword evidence="4" id="KW-1185">Reference proteome</keyword>
<dbReference type="NCBIfam" id="TIGR02532">
    <property type="entry name" value="IV_pilin_GFxxxE"/>
    <property type="match status" value="1"/>
</dbReference>
<evidence type="ECO:0000256" key="1">
    <source>
        <dbReference type="SAM" id="Phobius"/>
    </source>
</evidence>
<dbReference type="NCBIfam" id="TIGR04294">
    <property type="entry name" value="pre_pil_HX9DG"/>
    <property type="match status" value="1"/>
</dbReference>
<comment type="caution">
    <text evidence="3">The sequence shown here is derived from an EMBL/GenBank/DDBJ whole genome shotgun (WGS) entry which is preliminary data.</text>
</comment>
<dbReference type="PANTHER" id="PTHR30093">
    <property type="entry name" value="GENERAL SECRETION PATHWAY PROTEIN G"/>
    <property type="match status" value="1"/>
</dbReference>
<proteinExistence type="predicted"/>
<dbReference type="PROSITE" id="PS00409">
    <property type="entry name" value="PROKAR_NTER_METHYL"/>
    <property type="match status" value="1"/>
</dbReference>
<dbReference type="PANTHER" id="PTHR30093:SF2">
    <property type="entry name" value="TYPE II SECRETION SYSTEM PROTEIN H"/>
    <property type="match status" value="1"/>
</dbReference>
<accession>A0A5C5YU85</accession>
<keyword evidence="1" id="KW-0472">Membrane</keyword>
<gene>
    <name evidence="3" type="ORF">Pla123a_11810</name>
</gene>
<reference evidence="3 4" key="1">
    <citation type="submission" date="2019-02" db="EMBL/GenBank/DDBJ databases">
        <title>Deep-cultivation of Planctomycetes and their phenomic and genomic characterization uncovers novel biology.</title>
        <authorList>
            <person name="Wiegand S."/>
            <person name="Jogler M."/>
            <person name="Boedeker C."/>
            <person name="Pinto D."/>
            <person name="Vollmers J."/>
            <person name="Rivas-Marin E."/>
            <person name="Kohn T."/>
            <person name="Peeters S.H."/>
            <person name="Heuer A."/>
            <person name="Rast P."/>
            <person name="Oberbeckmann S."/>
            <person name="Bunk B."/>
            <person name="Jeske O."/>
            <person name="Meyerdierks A."/>
            <person name="Storesund J.E."/>
            <person name="Kallscheuer N."/>
            <person name="Luecker S."/>
            <person name="Lage O.M."/>
            <person name="Pohl T."/>
            <person name="Merkel B.J."/>
            <person name="Hornburger P."/>
            <person name="Mueller R.-W."/>
            <person name="Bruemmer F."/>
            <person name="Labrenz M."/>
            <person name="Spormann A.M."/>
            <person name="Op Den Camp H."/>
            <person name="Overmann J."/>
            <person name="Amann R."/>
            <person name="Jetten M.S.M."/>
            <person name="Mascher T."/>
            <person name="Medema M.H."/>
            <person name="Devos D.P."/>
            <person name="Kaster A.-K."/>
            <person name="Ovreas L."/>
            <person name="Rohde M."/>
            <person name="Galperin M.Y."/>
            <person name="Jogler C."/>
        </authorList>
    </citation>
    <scope>NUCLEOTIDE SEQUENCE [LARGE SCALE GENOMIC DNA]</scope>
    <source>
        <strain evidence="3 4">Pla123a</strain>
    </source>
</reference>
<evidence type="ECO:0000313" key="4">
    <source>
        <dbReference type="Proteomes" id="UP000318478"/>
    </source>
</evidence>
<dbReference type="InterPro" id="IPR012902">
    <property type="entry name" value="N_methyl_site"/>
</dbReference>
<dbReference type="OrthoDB" id="255848at2"/>
<evidence type="ECO:0000313" key="3">
    <source>
        <dbReference type="EMBL" id="TWT78390.1"/>
    </source>
</evidence>
<dbReference type="Pfam" id="PF07596">
    <property type="entry name" value="SBP_bac_10"/>
    <property type="match status" value="1"/>
</dbReference>
<dbReference type="Pfam" id="PF07963">
    <property type="entry name" value="N_methyl"/>
    <property type="match status" value="1"/>
</dbReference>
<dbReference type="RefSeq" id="WP_146585209.1">
    <property type="nucleotide sequence ID" value="NZ_SJPO01000002.1"/>
</dbReference>
<feature type="transmembrane region" description="Helical" evidence="1">
    <location>
        <begin position="12"/>
        <end position="38"/>
    </location>
</feature>
<dbReference type="InterPro" id="IPR011453">
    <property type="entry name" value="DUF1559"/>
</dbReference>
<dbReference type="EMBL" id="SJPO01000002">
    <property type="protein sequence ID" value="TWT78390.1"/>
    <property type="molecule type" value="Genomic_DNA"/>
</dbReference>
<evidence type="ECO:0000259" key="2">
    <source>
        <dbReference type="Pfam" id="PF07596"/>
    </source>
</evidence>
<organism evidence="3 4">
    <name type="scientific">Posidoniimonas polymericola</name>
    <dbReference type="NCBI Taxonomy" id="2528002"/>
    <lineage>
        <taxon>Bacteria</taxon>
        <taxon>Pseudomonadati</taxon>
        <taxon>Planctomycetota</taxon>
        <taxon>Planctomycetia</taxon>
        <taxon>Pirellulales</taxon>
        <taxon>Lacipirellulaceae</taxon>
        <taxon>Posidoniimonas</taxon>
    </lineage>
</organism>